<feature type="signal peptide" evidence="1">
    <location>
        <begin position="1"/>
        <end position="24"/>
    </location>
</feature>
<protein>
    <submittedName>
        <fullName evidence="3">DUF4426 domain-containing protein</fullName>
    </submittedName>
</protein>
<evidence type="ECO:0000256" key="1">
    <source>
        <dbReference type="SAM" id="SignalP"/>
    </source>
</evidence>
<dbReference type="Proteomes" id="UP000586119">
    <property type="component" value="Unassembled WGS sequence"/>
</dbReference>
<reference evidence="3 4" key="1">
    <citation type="journal article" date="2015" name="Int. J. Syst. Evol. Microbiol.">
        <title>Halomonas salicampi sp. nov., a halotolerant and alkalitolerant bacterium isolated from a saltern soil.</title>
        <authorList>
            <person name="Lee J.C."/>
            <person name="Kim Y.S."/>
            <person name="Yun B.S."/>
            <person name="Whang K.S."/>
        </authorList>
    </citation>
    <scope>NUCLEOTIDE SEQUENCE [LARGE SCALE GENOMIC DNA]</scope>
    <source>
        <strain evidence="3 4">BH103</strain>
    </source>
</reference>
<feature type="chain" id="PRO_5030778741" evidence="1">
    <location>
        <begin position="25"/>
        <end position="150"/>
    </location>
</feature>
<proteinExistence type="predicted"/>
<dbReference type="InterPro" id="IPR025218">
    <property type="entry name" value="DUF4426"/>
</dbReference>
<organism evidence="3 4">
    <name type="scientific">Vreelandella salicampi</name>
    <dbReference type="NCBI Taxonomy" id="1449798"/>
    <lineage>
        <taxon>Bacteria</taxon>
        <taxon>Pseudomonadati</taxon>
        <taxon>Pseudomonadota</taxon>
        <taxon>Gammaproteobacteria</taxon>
        <taxon>Oceanospirillales</taxon>
        <taxon>Halomonadaceae</taxon>
        <taxon>Vreelandella</taxon>
    </lineage>
</organism>
<feature type="domain" description="DUF4426" evidence="2">
    <location>
        <begin position="28"/>
        <end position="149"/>
    </location>
</feature>
<name>A0A7Z0RUN7_9GAMM</name>
<gene>
    <name evidence="3" type="ORF">HZS81_06270</name>
</gene>
<dbReference type="Gene3D" id="2.60.40.3340">
    <property type="entry name" value="Domain of unknown function DUF4426"/>
    <property type="match status" value="1"/>
</dbReference>
<evidence type="ECO:0000313" key="4">
    <source>
        <dbReference type="Proteomes" id="UP000586119"/>
    </source>
</evidence>
<dbReference type="RefSeq" id="WP_179929715.1">
    <property type="nucleotide sequence ID" value="NZ_JACCDF010000004.1"/>
</dbReference>
<dbReference type="AlphaFoldDB" id="A0A7Z0RUN7"/>
<accession>A0A7Z0RUN7</accession>
<evidence type="ECO:0000259" key="2">
    <source>
        <dbReference type="Pfam" id="PF14467"/>
    </source>
</evidence>
<dbReference type="Pfam" id="PF14467">
    <property type="entry name" value="DUF4426"/>
    <property type="match status" value="1"/>
</dbReference>
<comment type="caution">
    <text evidence="3">The sequence shown here is derived from an EMBL/GenBank/DDBJ whole genome shotgun (WGS) entry which is preliminary data.</text>
</comment>
<keyword evidence="4" id="KW-1185">Reference proteome</keyword>
<evidence type="ECO:0000313" key="3">
    <source>
        <dbReference type="EMBL" id="NYS60370.1"/>
    </source>
</evidence>
<keyword evidence="1" id="KW-0732">Signal</keyword>
<dbReference type="EMBL" id="JACCDF010000004">
    <property type="protein sequence ID" value="NYS60370.1"/>
    <property type="molecule type" value="Genomic_DNA"/>
</dbReference>
<sequence length="150" mass="16795">MLKRALLTGLAFVGLSLTALNAHAEQYTQVGDYQIHYSAVSTRFLTPEVADAYNLQRSAGLGLVNVSVREEQEDGSTRPVNASVQGSVGDLAGNRESMSFRTVHEDGSIYHLATFTLRDDESMRFELDVKYDRNADPEPVNFTQRFYIER</sequence>